<organism evidence="2">
    <name type="scientific">uncultured Phycisphaerae bacterium</name>
    <dbReference type="NCBI Taxonomy" id="904963"/>
    <lineage>
        <taxon>Bacteria</taxon>
        <taxon>Pseudomonadati</taxon>
        <taxon>Planctomycetota</taxon>
        <taxon>Phycisphaerae</taxon>
        <taxon>environmental samples</taxon>
    </lineage>
</organism>
<protein>
    <submittedName>
        <fullName evidence="2">Fimbrial subunit</fullName>
    </submittedName>
</protein>
<evidence type="ECO:0000256" key="1">
    <source>
        <dbReference type="SAM" id="MobiDB-lite"/>
    </source>
</evidence>
<feature type="compositionally biased region" description="Polar residues" evidence="1">
    <location>
        <begin position="17"/>
        <end position="33"/>
    </location>
</feature>
<proteinExistence type="predicted"/>
<evidence type="ECO:0000313" key="2">
    <source>
        <dbReference type="EMBL" id="CAA9399536.1"/>
    </source>
</evidence>
<accession>A0A6J4NWL8</accession>
<gene>
    <name evidence="2" type="ORF">AVDCRST_MAG64-1621</name>
</gene>
<name>A0A6J4NWL8_9BACT</name>
<reference evidence="2" key="1">
    <citation type="submission" date="2020-02" db="EMBL/GenBank/DDBJ databases">
        <authorList>
            <person name="Meier V. D."/>
        </authorList>
    </citation>
    <scope>NUCLEOTIDE SEQUENCE</scope>
    <source>
        <strain evidence="2">AVDCRST_MAG64</strain>
    </source>
</reference>
<feature type="non-terminal residue" evidence="2">
    <location>
        <position position="39"/>
    </location>
</feature>
<sequence length="39" mass="4337">WGSCPLPARPATRAIRNPQSAIRNPQSAIRNPQSHPPRH</sequence>
<feature type="region of interest" description="Disordered" evidence="1">
    <location>
        <begin position="1"/>
        <end position="39"/>
    </location>
</feature>
<dbReference type="EMBL" id="CADCUQ010000371">
    <property type="protein sequence ID" value="CAA9399536.1"/>
    <property type="molecule type" value="Genomic_DNA"/>
</dbReference>
<dbReference type="AlphaFoldDB" id="A0A6J4NWL8"/>
<feature type="non-terminal residue" evidence="2">
    <location>
        <position position="1"/>
    </location>
</feature>